<keyword evidence="3" id="KW-1185">Reference proteome</keyword>
<dbReference type="GeneID" id="40311874"/>
<dbReference type="RefSeq" id="XP_029218924.1">
    <property type="nucleotide sequence ID" value="XM_029365341.1"/>
</dbReference>
<evidence type="ECO:0000256" key="1">
    <source>
        <dbReference type="SAM" id="MobiDB-lite"/>
    </source>
</evidence>
<evidence type="ECO:0000313" key="3">
    <source>
        <dbReference type="Proteomes" id="UP000224006"/>
    </source>
</evidence>
<accession>A0A2A9MA97</accession>
<reference evidence="2 3" key="1">
    <citation type="submission" date="2017-09" db="EMBL/GenBank/DDBJ databases">
        <title>Genome sequencing of Besnoitia besnoiti strain Bb-Ger1.</title>
        <authorList>
            <person name="Schares G."/>
            <person name="Venepally P."/>
            <person name="Lorenzi H.A."/>
        </authorList>
    </citation>
    <scope>NUCLEOTIDE SEQUENCE [LARGE SCALE GENOMIC DNA]</scope>
    <source>
        <strain evidence="2 3">Bb-Ger1</strain>
    </source>
</reference>
<gene>
    <name evidence="2" type="ORF">BESB_069480</name>
</gene>
<dbReference type="AlphaFoldDB" id="A0A2A9MA97"/>
<comment type="caution">
    <text evidence="2">The sequence shown here is derived from an EMBL/GenBank/DDBJ whole genome shotgun (WGS) entry which is preliminary data.</text>
</comment>
<name>A0A2A9MA97_BESBE</name>
<dbReference type="KEGG" id="bbes:BESB_069480"/>
<feature type="region of interest" description="Disordered" evidence="1">
    <location>
        <begin position="111"/>
        <end position="130"/>
    </location>
</feature>
<feature type="region of interest" description="Disordered" evidence="1">
    <location>
        <begin position="34"/>
        <end position="72"/>
    </location>
</feature>
<evidence type="ECO:0000313" key="2">
    <source>
        <dbReference type="EMBL" id="PFH34915.1"/>
    </source>
</evidence>
<proteinExistence type="predicted"/>
<organism evidence="2 3">
    <name type="scientific">Besnoitia besnoiti</name>
    <name type="common">Apicomplexan protozoan</name>
    <dbReference type="NCBI Taxonomy" id="94643"/>
    <lineage>
        <taxon>Eukaryota</taxon>
        <taxon>Sar</taxon>
        <taxon>Alveolata</taxon>
        <taxon>Apicomplexa</taxon>
        <taxon>Conoidasida</taxon>
        <taxon>Coccidia</taxon>
        <taxon>Eucoccidiorida</taxon>
        <taxon>Eimeriorina</taxon>
        <taxon>Sarcocystidae</taxon>
        <taxon>Besnoitia</taxon>
    </lineage>
</organism>
<sequence>MRADFHLFVAATSSSYIGRGALSGTLHSRQVLQGAGGWPKSRRAAGSARFPRSQLPPPGLQRQSSATSLGPGRLGCFAAERPSLLHGSDTVTPRASSATARIQFRGWACASGSSSAPAEEAPPDFERRPRLRPQCSPKVRWLAEQLVSLSQLEADQVCSSLKERMTPLANRQTGDQKDWQPQIPGNFTFFPHPVGLFAAATGSARVVGVGAPNVRALAATVICASAHVSLVLLAFGVSGL</sequence>
<dbReference type="OrthoDB" id="10299752at2759"/>
<dbReference type="EMBL" id="NWUJ01000006">
    <property type="protein sequence ID" value="PFH34915.1"/>
    <property type="molecule type" value="Genomic_DNA"/>
</dbReference>
<dbReference type="VEuPathDB" id="ToxoDB:BESB_069480"/>
<dbReference type="Proteomes" id="UP000224006">
    <property type="component" value="Chromosome VI"/>
</dbReference>
<protein>
    <submittedName>
        <fullName evidence="2">Uncharacterized protein</fullName>
    </submittedName>
</protein>